<keyword evidence="1" id="KW-1133">Transmembrane helix</keyword>
<dbReference type="PANTHER" id="PTHR35307:SF3">
    <property type="entry name" value="DUF4220 DOMAIN-CONTAINING PROTEIN"/>
    <property type="match status" value="1"/>
</dbReference>
<feature type="transmembrane region" description="Helical" evidence="1">
    <location>
        <begin position="233"/>
        <end position="253"/>
    </location>
</feature>
<evidence type="ECO:0000313" key="3">
    <source>
        <dbReference type="Proteomes" id="UP001567538"/>
    </source>
</evidence>
<name>A0ABD1IHN1_SALDI</name>
<feature type="transmembrane region" description="Helical" evidence="1">
    <location>
        <begin position="275"/>
        <end position="297"/>
    </location>
</feature>
<feature type="transmembrane region" description="Helical" evidence="1">
    <location>
        <begin position="115"/>
        <end position="134"/>
    </location>
</feature>
<reference evidence="2 3" key="1">
    <citation type="submission" date="2024-06" db="EMBL/GenBank/DDBJ databases">
        <title>A chromosome level genome sequence of Diviner's sage (Salvia divinorum).</title>
        <authorList>
            <person name="Ford S.A."/>
            <person name="Ro D.-K."/>
            <person name="Ness R.W."/>
            <person name="Phillips M.A."/>
        </authorList>
    </citation>
    <scope>NUCLEOTIDE SEQUENCE [LARGE SCALE GENOMIC DNA]</scope>
    <source>
        <strain evidence="2">SAF-2024a</strain>
        <tissue evidence="2">Leaf</tissue>
    </source>
</reference>
<proteinExistence type="predicted"/>
<feature type="transmembrane region" description="Helical" evidence="1">
    <location>
        <begin position="20"/>
        <end position="43"/>
    </location>
</feature>
<feature type="transmembrane region" description="Helical" evidence="1">
    <location>
        <begin position="85"/>
        <end position="103"/>
    </location>
</feature>
<protein>
    <submittedName>
        <fullName evidence="2">Uncharacterized protein</fullName>
    </submittedName>
</protein>
<gene>
    <name evidence="2" type="ORF">AAHA92_03611</name>
</gene>
<organism evidence="2 3">
    <name type="scientific">Salvia divinorum</name>
    <name type="common">Maria pastora</name>
    <name type="synonym">Diviner's sage</name>
    <dbReference type="NCBI Taxonomy" id="28513"/>
    <lineage>
        <taxon>Eukaryota</taxon>
        <taxon>Viridiplantae</taxon>
        <taxon>Streptophyta</taxon>
        <taxon>Embryophyta</taxon>
        <taxon>Tracheophyta</taxon>
        <taxon>Spermatophyta</taxon>
        <taxon>Magnoliopsida</taxon>
        <taxon>eudicotyledons</taxon>
        <taxon>Gunneridae</taxon>
        <taxon>Pentapetalae</taxon>
        <taxon>asterids</taxon>
        <taxon>lamiids</taxon>
        <taxon>Lamiales</taxon>
        <taxon>Lamiaceae</taxon>
        <taxon>Nepetoideae</taxon>
        <taxon>Mentheae</taxon>
        <taxon>Salviinae</taxon>
        <taxon>Salvia</taxon>
        <taxon>Salvia subgen. Calosphace</taxon>
    </lineage>
</organism>
<dbReference type="Proteomes" id="UP001567538">
    <property type="component" value="Unassembled WGS sequence"/>
</dbReference>
<accession>A0ABD1IHN1</accession>
<evidence type="ECO:0000256" key="1">
    <source>
        <dbReference type="SAM" id="Phobius"/>
    </source>
</evidence>
<dbReference type="AlphaFoldDB" id="A0ABD1IHN1"/>
<keyword evidence="3" id="KW-1185">Reference proteome</keyword>
<keyword evidence="1" id="KW-0812">Transmembrane</keyword>
<dbReference type="PANTHER" id="PTHR35307">
    <property type="entry name" value="PROTEIN, PUTATIVE-RELATED"/>
    <property type="match status" value="1"/>
</dbReference>
<comment type="caution">
    <text evidence="2">The sequence shown here is derived from an EMBL/GenBank/DDBJ whole genome shotgun (WGS) entry which is preliminary data.</text>
</comment>
<feature type="transmembrane region" description="Helical" evidence="1">
    <location>
        <begin position="55"/>
        <end position="73"/>
    </location>
</feature>
<evidence type="ECO:0000313" key="2">
    <source>
        <dbReference type="EMBL" id="KAL1568215.1"/>
    </source>
</evidence>
<dbReference type="PROSITE" id="PS51257">
    <property type="entry name" value="PROKAR_LIPOPROTEIN"/>
    <property type="match status" value="1"/>
</dbReference>
<dbReference type="EMBL" id="JBEAFC010000002">
    <property type="protein sequence ID" value="KAL1568215.1"/>
    <property type="molecule type" value="Genomic_DNA"/>
</dbReference>
<feature type="transmembrane region" description="Helical" evidence="1">
    <location>
        <begin position="154"/>
        <end position="176"/>
    </location>
</feature>
<sequence>MAIKDESWMQEKLEAPMPLIGMYVALASLACSLAIAADLIHAFRSKKLWFPSNYFSLNATTLALLSVALKLPLDLTTSISAATDRLAKISSLALTSTAIANFVPSLGSMTDGDILVNVTALAILIFTVLGDFSIQIVGTRSCLDHRVLLTEEILALGLMLLLLLILVSTAVMALTAKKRLETKYQENHDRSASHEYSDREEEAAVDRLRNLVKKYWVMAETSSPQFVIARSSACASAGVICLGNALVLFQAIVRTGVAHNSLSQTGSSYGGSTKWILLVQTIGVIFGTISTSFRWLTAVRFRCSDDRSLVHEFNVGDYWIRKLQECNESPIHPLIKHHSCRRFLYNARGFVVCLIIKAQICVVLFNKLVLVISCCIAGAVISFTQKTAADSGGDLLKNVRPHSLRLEGEADLPDYMLRSIPKLVDKVLEASRRKKPTNLIEFIRDSNFKGVAEFDSHLVPSIHGKEPKNCWSLAVFTLASIAIALPHVERRKVDQLVEDVSDGLFLVKIVEESFYSNEEWKNVRKAADFWLRVDLFRKWQEIDLAEISANSPNFKHALRRLARESRTVASGLKTDVPDCPMFNPANWKPRIIAANSMYRISTTVLNGCDEENAVRDGEELFDCLRRMIADVLAACLTNLGRVIEKKCQLKEIGERERSVRQAAVLLGRSEEIVSFVGCDDLPPRLSDHGAAYVDEWRSGMMMEIGDGDDEFGVVGRER</sequence>
<keyword evidence="1" id="KW-0472">Membrane</keyword>